<evidence type="ECO:0000313" key="2">
    <source>
        <dbReference type="EMBL" id="KXU79346.1"/>
    </source>
</evidence>
<sequence>MSRQSQQDERWLSGYRLGITLILLMIIVATLVQSYQGNREEAQRVTLTLLGEQFAERVQRLHGLWLDARRPSLLHAGDLAWQFDERGWPLAVMPPQSPSGNCRQLWLTLVGEVESGMPPLQFLARPDGSGCEIGWDGYWLMYQFSDGRVTKRSE</sequence>
<dbReference type="OrthoDB" id="5587139at2"/>
<protein>
    <recommendedName>
        <fullName evidence="4">MSHA biogenesis protein MshF</fullName>
    </recommendedName>
</protein>
<evidence type="ECO:0000256" key="1">
    <source>
        <dbReference type="SAM" id="Phobius"/>
    </source>
</evidence>
<keyword evidence="1" id="KW-1133">Transmembrane helix</keyword>
<keyword evidence="1" id="KW-0472">Membrane</keyword>
<dbReference type="RefSeq" id="WP_026455898.1">
    <property type="nucleotide sequence ID" value="NZ_JAAKHR010000016.1"/>
</dbReference>
<dbReference type="AlphaFoldDB" id="A0A175VF77"/>
<dbReference type="Proteomes" id="UP000078435">
    <property type="component" value="Unassembled WGS sequence"/>
</dbReference>
<feature type="transmembrane region" description="Helical" evidence="1">
    <location>
        <begin position="12"/>
        <end position="32"/>
    </location>
</feature>
<accession>A0A175VF77</accession>
<evidence type="ECO:0000313" key="3">
    <source>
        <dbReference type="Proteomes" id="UP000078435"/>
    </source>
</evidence>
<reference evidence="2 3" key="1">
    <citation type="submission" date="2016-02" db="EMBL/GenBank/DDBJ databases">
        <title>Draft genome sequence of Aeromonas trota strain 1999lcr isolated from cerebrospinal fluid (CSF).</title>
        <authorList>
            <person name="Dallagassa C.B."/>
            <person name="Prediger K.C."/>
            <person name="Weiss V.A."/>
            <person name="Assis F.E."/>
            <person name="Baura V."/>
            <person name="Cruz L.M."/>
            <person name="Souza E.M."/>
            <person name="Pedrosa F.O."/>
            <person name="Fadel-Picheth C.M."/>
        </authorList>
    </citation>
    <scope>NUCLEOTIDE SEQUENCE [LARGE SCALE GENOMIC DNA]</scope>
    <source>
        <strain evidence="2 3">1999lcr</strain>
    </source>
</reference>
<keyword evidence="1" id="KW-0812">Transmembrane</keyword>
<gene>
    <name evidence="2" type="ORF">LCR_18790</name>
</gene>
<name>A0A175VF77_AEREN</name>
<organism evidence="2 3">
    <name type="scientific">Aeromonas enteropelogenes</name>
    <name type="common">Aeromonas trota</name>
    <dbReference type="NCBI Taxonomy" id="29489"/>
    <lineage>
        <taxon>Bacteria</taxon>
        <taxon>Pseudomonadati</taxon>
        <taxon>Pseudomonadota</taxon>
        <taxon>Gammaproteobacteria</taxon>
        <taxon>Aeromonadales</taxon>
        <taxon>Aeromonadaceae</taxon>
        <taxon>Aeromonas</taxon>
    </lineage>
</organism>
<comment type="caution">
    <text evidence="2">The sequence shown here is derived from an EMBL/GenBank/DDBJ whole genome shotgun (WGS) entry which is preliminary data.</text>
</comment>
<dbReference type="EMBL" id="JMGO02000010">
    <property type="protein sequence ID" value="KXU79346.1"/>
    <property type="molecule type" value="Genomic_DNA"/>
</dbReference>
<proteinExistence type="predicted"/>
<evidence type="ECO:0008006" key="4">
    <source>
        <dbReference type="Google" id="ProtNLM"/>
    </source>
</evidence>